<evidence type="ECO:0000313" key="2">
    <source>
        <dbReference type="Proteomes" id="UP000217895"/>
    </source>
</evidence>
<dbReference type="InterPro" id="IPR009241">
    <property type="entry name" value="HigB-like"/>
</dbReference>
<sequence>MHSIGSRCHELRIRDIDKSWRIIYRMDEDAILIIEVFNKTTRTTPDQIIENCQKRLSKYDTDIQE</sequence>
<dbReference type="Proteomes" id="UP000217895">
    <property type="component" value="Chromosome"/>
</dbReference>
<dbReference type="AlphaFoldDB" id="A0A1Z4JAW1"/>
<name>A0A1Z4JAW1_LEPBY</name>
<keyword evidence="2" id="KW-1185">Reference proteome</keyword>
<proteinExistence type="predicted"/>
<gene>
    <name evidence="1" type="ORF">NIES2135_06980</name>
</gene>
<protein>
    <submittedName>
        <fullName evidence="1">Transposase</fullName>
    </submittedName>
</protein>
<accession>A0A1Z4JAW1</accession>
<reference evidence="1 2" key="1">
    <citation type="submission" date="2017-06" db="EMBL/GenBank/DDBJ databases">
        <title>Genome sequencing of cyanobaciteial culture collection at National Institute for Environmental Studies (NIES).</title>
        <authorList>
            <person name="Hirose Y."/>
            <person name="Shimura Y."/>
            <person name="Fujisawa T."/>
            <person name="Nakamura Y."/>
            <person name="Kawachi M."/>
        </authorList>
    </citation>
    <scope>NUCLEOTIDE SEQUENCE [LARGE SCALE GENOMIC DNA]</scope>
    <source>
        <strain evidence="1 2">NIES-2135</strain>
    </source>
</reference>
<evidence type="ECO:0000313" key="1">
    <source>
        <dbReference type="EMBL" id="BAY53886.1"/>
    </source>
</evidence>
<dbReference type="EMBL" id="AP018203">
    <property type="protein sequence ID" value="BAY53886.1"/>
    <property type="molecule type" value="Genomic_DNA"/>
</dbReference>
<organism evidence="1 2">
    <name type="scientific">Leptolyngbya boryana NIES-2135</name>
    <dbReference type="NCBI Taxonomy" id="1973484"/>
    <lineage>
        <taxon>Bacteria</taxon>
        <taxon>Bacillati</taxon>
        <taxon>Cyanobacteriota</taxon>
        <taxon>Cyanophyceae</taxon>
        <taxon>Leptolyngbyales</taxon>
        <taxon>Leptolyngbyaceae</taxon>
        <taxon>Leptolyngbya group</taxon>
        <taxon>Leptolyngbya</taxon>
    </lineage>
</organism>
<dbReference type="Pfam" id="PF05973">
    <property type="entry name" value="Gp49"/>
    <property type="match status" value="1"/>
</dbReference>